<organism evidence="2 3">
    <name type="scientific">Caenorhabditis nigoni</name>
    <dbReference type="NCBI Taxonomy" id="1611254"/>
    <lineage>
        <taxon>Eukaryota</taxon>
        <taxon>Metazoa</taxon>
        <taxon>Ecdysozoa</taxon>
        <taxon>Nematoda</taxon>
        <taxon>Chromadorea</taxon>
        <taxon>Rhabditida</taxon>
        <taxon>Rhabditina</taxon>
        <taxon>Rhabditomorpha</taxon>
        <taxon>Rhabditoidea</taxon>
        <taxon>Rhabditidae</taxon>
        <taxon>Peloderinae</taxon>
        <taxon>Caenorhabditis</taxon>
    </lineage>
</organism>
<evidence type="ECO:0000313" key="3">
    <source>
        <dbReference type="Proteomes" id="UP000230233"/>
    </source>
</evidence>
<gene>
    <name evidence="2" type="primary">Cni-Y57G7A.5</name>
    <name evidence="2" type="synonym">Cnig_chr_II.g8164</name>
    <name evidence="2" type="ORF">B9Z55_008164</name>
</gene>
<accession>A0A2G5VDF4</accession>
<name>A0A2G5VDF4_9PELO</name>
<protein>
    <submittedName>
        <fullName evidence="2">Uncharacterized protein</fullName>
    </submittedName>
</protein>
<feature type="coiled-coil region" evidence="1">
    <location>
        <begin position="134"/>
        <end position="161"/>
    </location>
</feature>
<comment type="caution">
    <text evidence="2">The sequence shown here is derived from an EMBL/GenBank/DDBJ whole genome shotgun (WGS) entry which is preliminary data.</text>
</comment>
<proteinExistence type="predicted"/>
<reference evidence="3" key="1">
    <citation type="submission" date="2017-10" db="EMBL/GenBank/DDBJ databases">
        <title>Rapid genome shrinkage in a self-fertile nematode reveals novel sperm competition proteins.</title>
        <authorList>
            <person name="Yin D."/>
            <person name="Schwarz E.M."/>
            <person name="Thomas C.G."/>
            <person name="Felde R.L."/>
            <person name="Korf I.F."/>
            <person name="Cutter A.D."/>
            <person name="Schartner C.M."/>
            <person name="Ralston E.J."/>
            <person name="Meyer B.J."/>
            <person name="Haag E.S."/>
        </authorList>
    </citation>
    <scope>NUCLEOTIDE SEQUENCE [LARGE SCALE GENOMIC DNA]</scope>
    <source>
        <strain evidence="3">JU1422</strain>
    </source>
</reference>
<evidence type="ECO:0000313" key="2">
    <source>
        <dbReference type="EMBL" id="PIC49616.1"/>
    </source>
</evidence>
<evidence type="ECO:0000256" key="1">
    <source>
        <dbReference type="SAM" id="Coils"/>
    </source>
</evidence>
<dbReference type="EMBL" id="PDUG01000002">
    <property type="protein sequence ID" value="PIC49616.1"/>
    <property type="molecule type" value="Genomic_DNA"/>
</dbReference>
<dbReference type="STRING" id="1611254.A0A2G5VDF4"/>
<keyword evidence="1" id="KW-0175">Coiled coil</keyword>
<sequence>MSEGGGKEETTDTVDCEVDDEIEDLVAQVDMEDILDIQMKIMDELSTMIQKEFARHKLLYEAGTFLKEEWDKKVKEMEDEVEMARKLLLRTLKWNYQQMDWKVHKFRGNIREVLSLYVDVNNQMKIEEKQAAKQDDFIQLVEDTQKELDDLKQNIRVTQELFGPVNPGVVVSRTNLSTEKLANHIEEPYRPCETEVATAVQRVNQEMDQMVRELPLAKHLPGLVAPIKELGEKVSEMMLKEFPAKTTQDFLNTLPPKQRD</sequence>
<dbReference type="Proteomes" id="UP000230233">
    <property type="component" value="Chromosome II"/>
</dbReference>
<keyword evidence="3" id="KW-1185">Reference proteome</keyword>
<dbReference type="OrthoDB" id="5813454at2759"/>
<dbReference type="AlphaFoldDB" id="A0A2G5VDF4"/>